<keyword evidence="1" id="KW-0732">Signal</keyword>
<accession>A0ABR1QF52</accession>
<sequence>MSVPRHSTPSLIHLLCVLHSFLLIRIKWIELGLAAAVAEATDFTSQMMGNFMSLKERSPVGTHGIPER</sequence>
<evidence type="ECO:0000256" key="1">
    <source>
        <dbReference type="SAM" id="SignalP"/>
    </source>
</evidence>
<dbReference type="GeneID" id="92077500"/>
<keyword evidence="3" id="KW-1185">Reference proteome</keyword>
<dbReference type="RefSeq" id="XP_066700550.1">
    <property type="nucleotide sequence ID" value="XM_066844438.1"/>
</dbReference>
<protein>
    <submittedName>
        <fullName evidence="2">Uncharacterized protein</fullName>
    </submittedName>
</protein>
<name>A0ABR1QF52_9PEZI</name>
<evidence type="ECO:0000313" key="2">
    <source>
        <dbReference type="EMBL" id="KAK7952488.1"/>
    </source>
</evidence>
<feature type="signal peptide" evidence="1">
    <location>
        <begin position="1"/>
        <end position="40"/>
    </location>
</feature>
<proteinExistence type="predicted"/>
<gene>
    <name evidence="2" type="ORF">PG986_008216</name>
</gene>
<organism evidence="2 3">
    <name type="scientific">Apiospora aurea</name>
    <dbReference type="NCBI Taxonomy" id="335848"/>
    <lineage>
        <taxon>Eukaryota</taxon>
        <taxon>Fungi</taxon>
        <taxon>Dikarya</taxon>
        <taxon>Ascomycota</taxon>
        <taxon>Pezizomycotina</taxon>
        <taxon>Sordariomycetes</taxon>
        <taxon>Xylariomycetidae</taxon>
        <taxon>Amphisphaeriales</taxon>
        <taxon>Apiosporaceae</taxon>
        <taxon>Apiospora</taxon>
    </lineage>
</organism>
<reference evidence="2 3" key="1">
    <citation type="submission" date="2023-01" db="EMBL/GenBank/DDBJ databases">
        <title>Analysis of 21 Apiospora genomes using comparative genomics revels a genus with tremendous synthesis potential of carbohydrate active enzymes and secondary metabolites.</title>
        <authorList>
            <person name="Sorensen T."/>
        </authorList>
    </citation>
    <scope>NUCLEOTIDE SEQUENCE [LARGE SCALE GENOMIC DNA]</scope>
    <source>
        <strain evidence="2 3">CBS 24483</strain>
    </source>
</reference>
<feature type="chain" id="PRO_5046498396" evidence="1">
    <location>
        <begin position="41"/>
        <end position="68"/>
    </location>
</feature>
<evidence type="ECO:0000313" key="3">
    <source>
        <dbReference type="Proteomes" id="UP001391051"/>
    </source>
</evidence>
<dbReference type="Proteomes" id="UP001391051">
    <property type="component" value="Unassembled WGS sequence"/>
</dbReference>
<dbReference type="EMBL" id="JAQQWE010000005">
    <property type="protein sequence ID" value="KAK7952488.1"/>
    <property type="molecule type" value="Genomic_DNA"/>
</dbReference>
<comment type="caution">
    <text evidence="2">The sequence shown here is derived from an EMBL/GenBank/DDBJ whole genome shotgun (WGS) entry which is preliminary data.</text>
</comment>